<gene>
    <name evidence="2" type="ORF">LCGC14_1070510</name>
</gene>
<accession>A0A0F9MNA6</accession>
<protein>
    <submittedName>
        <fullName evidence="2">Uncharacterized protein</fullName>
    </submittedName>
</protein>
<evidence type="ECO:0000313" key="2">
    <source>
        <dbReference type="EMBL" id="KKN07119.1"/>
    </source>
</evidence>
<sequence>MIACLGMFRSTALVCDRCAWRNSCSTGTAACSGPWDGEVYTDTNAAYCPDSGVYTSTTQVETQASESEEVDEPKVVPAYLPYPAQRLVVDRRKYVLITAPRRLQRGRNWPHQPQPRYGSKVTRCSSRRVRSQPSVHSRQSTHQTGPSFEKWCLTGAPREYP</sequence>
<feature type="region of interest" description="Disordered" evidence="1">
    <location>
        <begin position="106"/>
        <end position="161"/>
    </location>
</feature>
<feature type="compositionally biased region" description="Polar residues" evidence="1">
    <location>
        <begin position="131"/>
        <end position="146"/>
    </location>
</feature>
<name>A0A0F9MNA6_9ZZZZ</name>
<proteinExistence type="predicted"/>
<evidence type="ECO:0000256" key="1">
    <source>
        <dbReference type="SAM" id="MobiDB-lite"/>
    </source>
</evidence>
<dbReference type="EMBL" id="LAZR01004605">
    <property type="protein sequence ID" value="KKN07119.1"/>
    <property type="molecule type" value="Genomic_DNA"/>
</dbReference>
<dbReference type="AlphaFoldDB" id="A0A0F9MNA6"/>
<reference evidence="2" key="1">
    <citation type="journal article" date="2015" name="Nature">
        <title>Complex archaea that bridge the gap between prokaryotes and eukaryotes.</title>
        <authorList>
            <person name="Spang A."/>
            <person name="Saw J.H."/>
            <person name="Jorgensen S.L."/>
            <person name="Zaremba-Niedzwiedzka K."/>
            <person name="Martijn J."/>
            <person name="Lind A.E."/>
            <person name="van Eijk R."/>
            <person name="Schleper C."/>
            <person name="Guy L."/>
            <person name="Ettema T.J."/>
        </authorList>
    </citation>
    <scope>NUCLEOTIDE SEQUENCE</scope>
</reference>
<comment type="caution">
    <text evidence="2">The sequence shown here is derived from an EMBL/GenBank/DDBJ whole genome shotgun (WGS) entry which is preliminary data.</text>
</comment>
<organism evidence="2">
    <name type="scientific">marine sediment metagenome</name>
    <dbReference type="NCBI Taxonomy" id="412755"/>
    <lineage>
        <taxon>unclassified sequences</taxon>
        <taxon>metagenomes</taxon>
        <taxon>ecological metagenomes</taxon>
    </lineage>
</organism>